<feature type="signal peptide" evidence="1">
    <location>
        <begin position="1"/>
        <end position="19"/>
    </location>
</feature>
<protein>
    <submittedName>
        <fullName evidence="2">Uncharacterized protein</fullName>
    </submittedName>
</protein>
<name>A0ABR4PWV3_9HELO</name>
<evidence type="ECO:0000313" key="2">
    <source>
        <dbReference type="EMBL" id="KAL3427843.1"/>
    </source>
</evidence>
<sequence length="295" mass="32061">MYWIAYTFLLATQLACVSAKPSVLFPLYIYPTPGAWQPLYWALGNNTKVTFKIIINPNSGPVKAGFPAGDLSNYVAAMTTLNQYPNAKTYGYVDTNWPKRPDDDIVRDIDSWKYGPSALIPTGGIFFDDVITNEANAIWSFNNAQSYARLDNFTDIIANPGTTPTFPDPRYPGTTTPSGIYSMANSTLVYENYYGTPYGPSVASNVAAYITSNNQGTPWNKLTAMVYGLPQSAASNNVTGGCAKTNSFLCTFTNSFTNVVGSLYLSDLPLINGGGNYTAFPNNFRAWVSILNGSA</sequence>
<evidence type="ECO:0000256" key="1">
    <source>
        <dbReference type="SAM" id="SignalP"/>
    </source>
</evidence>
<gene>
    <name evidence="2" type="ORF">PVAG01_01352</name>
</gene>
<reference evidence="2 3" key="1">
    <citation type="submission" date="2024-06" db="EMBL/GenBank/DDBJ databases">
        <title>Complete genome of Phlyctema vagabunda strain 19-DSS-EL-015.</title>
        <authorList>
            <person name="Fiorenzani C."/>
        </authorList>
    </citation>
    <scope>NUCLEOTIDE SEQUENCE [LARGE SCALE GENOMIC DNA]</scope>
    <source>
        <strain evidence="2 3">19-DSS-EL-015</strain>
    </source>
</reference>
<dbReference type="PANTHER" id="PTHR35040:SF9">
    <property type="entry name" value="4-LIKE CELL SURFACE PROTEIN, PUTATIVE (AFU_ORTHOLOGUE AFUA_4G14080)-RELATED"/>
    <property type="match status" value="1"/>
</dbReference>
<proteinExistence type="predicted"/>
<dbReference type="Pfam" id="PF12138">
    <property type="entry name" value="Spherulin4"/>
    <property type="match status" value="1"/>
</dbReference>
<accession>A0ABR4PWV3</accession>
<evidence type="ECO:0000313" key="3">
    <source>
        <dbReference type="Proteomes" id="UP001629113"/>
    </source>
</evidence>
<keyword evidence="3" id="KW-1185">Reference proteome</keyword>
<comment type="caution">
    <text evidence="2">The sequence shown here is derived from an EMBL/GenBank/DDBJ whole genome shotgun (WGS) entry which is preliminary data.</text>
</comment>
<dbReference type="InterPro" id="IPR021986">
    <property type="entry name" value="Spherulin4"/>
</dbReference>
<dbReference type="EMBL" id="JBFCZG010000001">
    <property type="protein sequence ID" value="KAL3427843.1"/>
    <property type="molecule type" value="Genomic_DNA"/>
</dbReference>
<organism evidence="2 3">
    <name type="scientific">Phlyctema vagabunda</name>
    <dbReference type="NCBI Taxonomy" id="108571"/>
    <lineage>
        <taxon>Eukaryota</taxon>
        <taxon>Fungi</taxon>
        <taxon>Dikarya</taxon>
        <taxon>Ascomycota</taxon>
        <taxon>Pezizomycotina</taxon>
        <taxon>Leotiomycetes</taxon>
        <taxon>Helotiales</taxon>
        <taxon>Dermateaceae</taxon>
        <taxon>Phlyctema</taxon>
    </lineage>
</organism>
<keyword evidence="1" id="KW-0732">Signal</keyword>
<feature type="chain" id="PRO_5047169083" evidence="1">
    <location>
        <begin position="20"/>
        <end position="295"/>
    </location>
</feature>
<dbReference type="PANTHER" id="PTHR35040">
    <property type="match status" value="1"/>
</dbReference>
<dbReference type="Proteomes" id="UP001629113">
    <property type="component" value="Unassembled WGS sequence"/>
</dbReference>